<dbReference type="STRING" id="51028.A0A0N4UUC1"/>
<dbReference type="Proteomes" id="UP000274131">
    <property type="component" value="Unassembled WGS sequence"/>
</dbReference>
<sequence length="52" mass="5934">MIILLSQESYRVREAPKPGAATNPSKRHRERLNEELETVAALLPFEESVISR</sequence>
<keyword evidence="2" id="KW-1185">Reference proteome</keyword>
<organism evidence="3">
    <name type="scientific">Enterobius vermicularis</name>
    <name type="common">Human pinworm</name>
    <dbReference type="NCBI Taxonomy" id="51028"/>
    <lineage>
        <taxon>Eukaryota</taxon>
        <taxon>Metazoa</taxon>
        <taxon>Ecdysozoa</taxon>
        <taxon>Nematoda</taxon>
        <taxon>Chromadorea</taxon>
        <taxon>Rhabditida</taxon>
        <taxon>Spirurina</taxon>
        <taxon>Oxyuridomorpha</taxon>
        <taxon>Oxyuroidea</taxon>
        <taxon>Oxyuridae</taxon>
        <taxon>Enterobius</taxon>
    </lineage>
</organism>
<evidence type="ECO:0000313" key="3">
    <source>
        <dbReference type="WBParaSite" id="EVEC_0000097501-mRNA-1"/>
    </source>
</evidence>
<reference evidence="1 2" key="2">
    <citation type="submission" date="2018-10" db="EMBL/GenBank/DDBJ databases">
        <authorList>
            <consortium name="Pathogen Informatics"/>
        </authorList>
    </citation>
    <scope>NUCLEOTIDE SEQUENCE [LARGE SCALE GENOMIC DNA]</scope>
</reference>
<proteinExistence type="predicted"/>
<accession>A0A0N4UUC1</accession>
<reference evidence="3" key="1">
    <citation type="submission" date="2017-02" db="UniProtKB">
        <authorList>
            <consortium name="WormBaseParasite"/>
        </authorList>
    </citation>
    <scope>IDENTIFICATION</scope>
</reference>
<evidence type="ECO:0000313" key="1">
    <source>
        <dbReference type="EMBL" id="VDD85543.1"/>
    </source>
</evidence>
<evidence type="ECO:0000313" key="2">
    <source>
        <dbReference type="Proteomes" id="UP000274131"/>
    </source>
</evidence>
<dbReference type="EMBL" id="UXUI01002298">
    <property type="protein sequence ID" value="VDD85543.1"/>
    <property type="molecule type" value="Genomic_DNA"/>
</dbReference>
<protein>
    <submittedName>
        <fullName evidence="3">BHLH domain-containing protein</fullName>
    </submittedName>
</protein>
<gene>
    <name evidence="1" type="ORF">EVEC_LOCUS686</name>
</gene>
<name>A0A0N4UUC1_ENTVE</name>
<dbReference type="OrthoDB" id="7788762at2759"/>
<dbReference type="AlphaFoldDB" id="A0A0N4UUC1"/>
<dbReference type="WBParaSite" id="EVEC_0000097501-mRNA-1">
    <property type="protein sequence ID" value="EVEC_0000097501-mRNA-1"/>
    <property type="gene ID" value="EVEC_0000097501"/>
</dbReference>